<protein>
    <submittedName>
        <fullName evidence="2">Uncharacterized protein</fullName>
    </submittedName>
</protein>
<evidence type="ECO:0000256" key="1">
    <source>
        <dbReference type="SAM" id="MobiDB-lite"/>
    </source>
</evidence>
<evidence type="ECO:0000313" key="3">
    <source>
        <dbReference type="Proteomes" id="UP001056012"/>
    </source>
</evidence>
<feature type="region of interest" description="Disordered" evidence="1">
    <location>
        <begin position="385"/>
        <end position="437"/>
    </location>
</feature>
<keyword evidence="3" id="KW-1185">Reference proteome</keyword>
<dbReference type="Proteomes" id="UP001056012">
    <property type="component" value="Chromosome 2"/>
</dbReference>
<proteinExistence type="predicted"/>
<gene>
    <name evidence="2" type="ORF">yc1106_02781</name>
</gene>
<dbReference type="AlphaFoldDB" id="A0A9Q8Z3E6"/>
<organism evidence="2 3">
    <name type="scientific">Curvularia clavata</name>
    <dbReference type="NCBI Taxonomy" id="95742"/>
    <lineage>
        <taxon>Eukaryota</taxon>
        <taxon>Fungi</taxon>
        <taxon>Dikarya</taxon>
        <taxon>Ascomycota</taxon>
        <taxon>Pezizomycotina</taxon>
        <taxon>Dothideomycetes</taxon>
        <taxon>Pleosporomycetidae</taxon>
        <taxon>Pleosporales</taxon>
        <taxon>Pleosporineae</taxon>
        <taxon>Pleosporaceae</taxon>
        <taxon>Curvularia</taxon>
    </lineage>
</organism>
<feature type="region of interest" description="Disordered" evidence="1">
    <location>
        <begin position="507"/>
        <end position="593"/>
    </location>
</feature>
<dbReference type="OrthoDB" id="3785351at2759"/>
<sequence length="593" mass="66580">MTELPKYFDRGPFQRSDVQDMLDEAQLDAGSRFADIPHVRDQLPEYLRFAFEECNRREVDPVDMLHRAMFAERAILDPYNKHRLGYAIMQFNAQVHELENAVDYKAEENVPETLAGFPLRAAVSRRGVSIQAPPIYQAEESAEAHQQHAPSPHVAPEAPRMDDAGQKTTNNSAAKARKPRELGSLNYNKLRDAPFPWLSFPPGNLTMAEITAFVPQAIKSVDVIDRFLYNGALSATLADMVNHYRTMPLGPIENNSIYRMMKGPMNVRAKTERIYQDWTVSKHATIRKPVGFDPTSVSVTSFRTPQKNSRQAAIAAQQPPPTILFRDMAEGVKTMPSGYDALDLTRCIQYCVENKDESWYYPQGFARLVSHLGGAVDVHGEHQDSAAIDRHTSGLNTRQPHNRDRRMQAKESVDSSVDEDTGSESDENTDYDDDSHDTIAVCIKDTKRKSTVSPDDMNFEDDKNDTIAIYVKDTDANNIISSNDMDVDKDDDNDTIAVCAKGMKRKKSISLEKTDKGSHSSSRFSKRRKKDAPSRGRKAALPDDIDSESESDVYVGPKNSKRAGVATRSSSRHRQFSGSYNVDEAFNSEIEDE</sequence>
<dbReference type="VEuPathDB" id="FungiDB:yc1106_02781"/>
<accession>A0A9Q8Z3E6</accession>
<feature type="compositionally biased region" description="Basic and acidic residues" evidence="1">
    <location>
        <begin position="401"/>
        <end position="413"/>
    </location>
</feature>
<dbReference type="EMBL" id="CP089275">
    <property type="protein sequence ID" value="USP75507.1"/>
    <property type="molecule type" value="Genomic_DNA"/>
</dbReference>
<name>A0A9Q8Z3E6_CURCL</name>
<feature type="compositionally biased region" description="Basic residues" evidence="1">
    <location>
        <begin position="524"/>
        <end position="538"/>
    </location>
</feature>
<feature type="compositionally biased region" description="Basic and acidic residues" evidence="1">
    <location>
        <begin position="509"/>
        <end position="518"/>
    </location>
</feature>
<reference evidence="2" key="1">
    <citation type="submission" date="2021-12" db="EMBL/GenBank/DDBJ databases">
        <title>Curvularia clavata genome.</title>
        <authorList>
            <person name="Cao Y."/>
        </authorList>
    </citation>
    <scope>NUCLEOTIDE SEQUENCE</scope>
    <source>
        <strain evidence="2">Yc1106</strain>
    </source>
</reference>
<evidence type="ECO:0000313" key="2">
    <source>
        <dbReference type="EMBL" id="USP75507.1"/>
    </source>
</evidence>
<feature type="region of interest" description="Disordered" evidence="1">
    <location>
        <begin position="139"/>
        <end position="180"/>
    </location>
</feature>
<feature type="compositionally biased region" description="Acidic residues" evidence="1">
    <location>
        <begin position="416"/>
        <end position="435"/>
    </location>
</feature>